<keyword evidence="2" id="KW-0812">Transmembrane</keyword>
<keyword evidence="4" id="KW-1185">Reference proteome</keyword>
<evidence type="ECO:0000256" key="2">
    <source>
        <dbReference type="SAM" id="Phobius"/>
    </source>
</evidence>
<gene>
    <name evidence="3" type="ORF">BAU17_00730</name>
</gene>
<feature type="region of interest" description="Disordered" evidence="1">
    <location>
        <begin position="100"/>
        <end position="131"/>
    </location>
</feature>
<keyword evidence="2" id="KW-0472">Membrane</keyword>
<evidence type="ECO:0000313" key="3">
    <source>
        <dbReference type="EMBL" id="KAF1301926.1"/>
    </source>
</evidence>
<dbReference type="RefSeq" id="WP_161902905.1">
    <property type="nucleotide sequence ID" value="NZ_MAEL01000054.1"/>
</dbReference>
<evidence type="ECO:0008006" key="5">
    <source>
        <dbReference type="Google" id="ProtNLM"/>
    </source>
</evidence>
<evidence type="ECO:0000313" key="4">
    <source>
        <dbReference type="Proteomes" id="UP000782705"/>
    </source>
</evidence>
<evidence type="ECO:0000256" key="1">
    <source>
        <dbReference type="SAM" id="MobiDB-lite"/>
    </source>
</evidence>
<dbReference type="EMBL" id="MAEL01000054">
    <property type="protein sequence ID" value="KAF1301926.1"/>
    <property type="molecule type" value="Genomic_DNA"/>
</dbReference>
<feature type="transmembrane region" description="Helical" evidence="2">
    <location>
        <begin position="6"/>
        <end position="30"/>
    </location>
</feature>
<dbReference type="Proteomes" id="UP000782705">
    <property type="component" value="Unassembled WGS sequence"/>
</dbReference>
<reference evidence="3 4" key="1">
    <citation type="submission" date="2016-06" db="EMBL/GenBank/DDBJ databases">
        <title>Four novel species of enterococci isolated from chicken manure.</title>
        <authorList>
            <person name="Van Tyne D."/>
        </authorList>
    </citation>
    <scope>NUCLEOTIDE SEQUENCE [LARGE SCALE GENOMIC DNA]</scope>
    <source>
        <strain evidence="3 4">CU12B</strain>
    </source>
</reference>
<protein>
    <recommendedName>
        <fullName evidence="5">Late competence protein ComGG</fullName>
    </recommendedName>
</protein>
<feature type="compositionally biased region" description="Polar residues" evidence="1">
    <location>
        <begin position="108"/>
        <end position="117"/>
    </location>
</feature>
<sequence>MERTNTHYGGILMTTIFTLGLMSLLLVFLLGNYRSVSEFSLRTRRFYEMKIMTQLFLADYPKLSEQDQQKGEVHYNVGTISYQRKDTDLFITAFSGKYKQTHTEKLQTNKTDTSTSDTENKSTRLEKEKQE</sequence>
<dbReference type="InterPro" id="IPR047665">
    <property type="entry name" value="ComGG_streptococcus-type"/>
</dbReference>
<feature type="compositionally biased region" description="Basic and acidic residues" evidence="1">
    <location>
        <begin position="118"/>
        <end position="131"/>
    </location>
</feature>
<dbReference type="NCBIfam" id="NF041014">
    <property type="entry name" value="pilin_ComGG_2"/>
    <property type="match status" value="1"/>
</dbReference>
<keyword evidence="2" id="KW-1133">Transmembrane helix</keyword>
<comment type="caution">
    <text evidence="3">The sequence shown here is derived from an EMBL/GenBank/DDBJ whole genome shotgun (WGS) entry which is preliminary data.</text>
</comment>
<organism evidence="3 4">
    <name type="scientific">Candidatus Enterococcus willemsii</name>
    <dbReference type="NCBI Taxonomy" id="1857215"/>
    <lineage>
        <taxon>Bacteria</taxon>
        <taxon>Bacillati</taxon>
        <taxon>Bacillota</taxon>
        <taxon>Bacilli</taxon>
        <taxon>Lactobacillales</taxon>
        <taxon>Enterococcaceae</taxon>
        <taxon>Enterococcus</taxon>
    </lineage>
</organism>
<accession>A0ABQ6YW55</accession>
<proteinExistence type="predicted"/>
<name>A0ABQ6YW55_9ENTE</name>